<name>A0AAE1C9T7_9PEZI</name>
<reference evidence="2" key="1">
    <citation type="journal article" date="2023" name="Mol. Phylogenet. Evol.">
        <title>Genome-scale phylogeny and comparative genomics of the fungal order Sordariales.</title>
        <authorList>
            <person name="Hensen N."/>
            <person name="Bonometti L."/>
            <person name="Westerberg I."/>
            <person name="Brannstrom I.O."/>
            <person name="Guillou S."/>
            <person name="Cros-Aarteil S."/>
            <person name="Calhoun S."/>
            <person name="Haridas S."/>
            <person name="Kuo A."/>
            <person name="Mondo S."/>
            <person name="Pangilinan J."/>
            <person name="Riley R."/>
            <person name="LaButti K."/>
            <person name="Andreopoulos B."/>
            <person name="Lipzen A."/>
            <person name="Chen C."/>
            <person name="Yan M."/>
            <person name="Daum C."/>
            <person name="Ng V."/>
            <person name="Clum A."/>
            <person name="Steindorff A."/>
            <person name="Ohm R.A."/>
            <person name="Martin F."/>
            <person name="Silar P."/>
            <person name="Natvig D.O."/>
            <person name="Lalanne C."/>
            <person name="Gautier V."/>
            <person name="Ament-Velasquez S.L."/>
            <person name="Kruys A."/>
            <person name="Hutchinson M.I."/>
            <person name="Powell A.J."/>
            <person name="Barry K."/>
            <person name="Miller A.N."/>
            <person name="Grigoriev I.V."/>
            <person name="Debuchy R."/>
            <person name="Gladieux P."/>
            <person name="Hiltunen Thoren M."/>
            <person name="Johannesson H."/>
        </authorList>
    </citation>
    <scope>NUCLEOTIDE SEQUENCE</scope>
    <source>
        <strain evidence="2">CBS 314.62</strain>
    </source>
</reference>
<gene>
    <name evidence="2" type="ORF">B0T22DRAFT_203011</name>
</gene>
<dbReference type="AlphaFoldDB" id="A0AAE1C9T7"/>
<dbReference type="Proteomes" id="UP001270362">
    <property type="component" value="Unassembled WGS sequence"/>
</dbReference>
<proteinExistence type="predicted"/>
<evidence type="ECO:0000313" key="2">
    <source>
        <dbReference type="EMBL" id="KAK3684919.1"/>
    </source>
</evidence>
<protein>
    <submittedName>
        <fullName evidence="2">Uncharacterized protein</fullName>
    </submittedName>
</protein>
<evidence type="ECO:0000256" key="1">
    <source>
        <dbReference type="SAM" id="SignalP"/>
    </source>
</evidence>
<keyword evidence="1" id="KW-0732">Signal</keyword>
<evidence type="ECO:0000313" key="3">
    <source>
        <dbReference type="Proteomes" id="UP001270362"/>
    </source>
</evidence>
<sequence>MLAWMRGGNLCIVTAVIVGWNCERDATFTLYLDMTDLNFRDPFPDSFLAAFAVHDARTPSTPQQCIDSILPGRLSKMCNFLPRGDVVSPNQSMEGGHYRMHFPDSSGA</sequence>
<feature type="signal peptide" evidence="1">
    <location>
        <begin position="1"/>
        <end position="19"/>
    </location>
</feature>
<feature type="chain" id="PRO_5042240449" evidence="1">
    <location>
        <begin position="20"/>
        <end position="108"/>
    </location>
</feature>
<reference evidence="2" key="2">
    <citation type="submission" date="2023-06" db="EMBL/GenBank/DDBJ databases">
        <authorList>
            <consortium name="Lawrence Berkeley National Laboratory"/>
            <person name="Haridas S."/>
            <person name="Hensen N."/>
            <person name="Bonometti L."/>
            <person name="Westerberg I."/>
            <person name="Brannstrom I.O."/>
            <person name="Guillou S."/>
            <person name="Cros-Aarteil S."/>
            <person name="Calhoun S."/>
            <person name="Kuo A."/>
            <person name="Mondo S."/>
            <person name="Pangilinan J."/>
            <person name="Riley R."/>
            <person name="Labutti K."/>
            <person name="Andreopoulos B."/>
            <person name="Lipzen A."/>
            <person name="Chen C."/>
            <person name="Yanf M."/>
            <person name="Daum C."/>
            <person name="Ng V."/>
            <person name="Clum A."/>
            <person name="Steindorff A."/>
            <person name="Ohm R."/>
            <person name="Martin F."/>
            <person name="Silar P."/>
            <person name="Natvig D."/>
            <person name="Lalanne C."/>
            <person name="Gautier V."/>
            <person name="Ament-Velasquez S.L."/>
            <person name="Kruys A."/>
            <person name="Hutchinson M.I."/>
            <person name="Powell A.J."/>
            <person name="Barry K."/>
            <person name="Miller A.N."/>
            <person name="Grigoriev I.V."/>
            <person name="Debuchy R."/>
            <person name="Gladieux P."/>
            <person name="Thoren M.H."/>
            <person name="Johannesson H."/>
        </authorList>
    </citation>
    <scope>NUCLEOTIDE SEQUENCE</scope>
    <source>
        <strain evidence="2">CBS 314.62</strain>
    </source>
</reference>
<keyword evidence="3" id="KW-1185">Reference proteome</keyword>
<organism evidence="2 3">
    <name type="scientific">Podospora appendiculata</name>
    <dbReference type="NCBI Taxonomy" id="314037"/>
    <lineage>
        <taxon>Eukaryota</taxon>
        <taxon>Fungi</taxon>
        <taxon>Dikarya</taxon>
        <taxon>Ascomycota</taxon>
        <taxon>Pezizomycotina</taxon>
        <taxon>Sordariomycetes</taxon>
        <taxon>Sordariomycetidae</taxon>
        <taxon>Sordariales</taxon>
        <taxon>Podosporaceae</taxon>
        <taxon>Podospora</taxon>
    </lineage>
</organism>
<dbReference type="EMBL" id="JAULSO010000003">
    <property type="protein sequence ID" value="KAK3684919.1"/>
    <property type="molecule type" value="Genomic_DNA"/>
</dbReference>
<comment type="caution">
    <text evidence="2">The sequence shown here is derived from an EMBL/GenBank/DDBJ whole genome shotgun (WGS) entry which is preliminary data.</text>
</comment>
<accession>A0AAE1C9T7</accession>